<evidence type="ECO:0000313" key="12">
    <source>
        <dbReference type="EMBL" id="PIR37266.1"/>
    </source>
</evidence>
<keyword evidence="2" id="KW-0813">Transport</keyword>
<accession>A0A2H0QTL9</accession>
<evidence type="ECO:0000256" key="6">
    <source>
        <dbReference type="ARBA" id="ARBA00022989"/>
    </source>
</evidence>
<dbReference type="Pfam" id="PF02096">
    <property type="entry name" value="60KD_IMP"/>
    <property type="match status" value="1"/>
</dbReference>
<dbReference type="Proteomes" id="UP000231333">
    <property type="component" value="Unassembled WGS sequence"/>
</dbReference>
<gene>
    <name evidence="12" type="ORF">COV34_03530</name>
</gene>
<evidence type="ECO:0000256" key="2">
    <source>
        <dbReference type="ARBA" id="ARBA00022448"/>
    </source>
</evidence>
<keyword evidence="5" id="KW-0653">Protein transport</keyword>
<reference evidence="12 13" key="1">
    <citation type="submission" date="2017-09" db="EMBL/GenBank/DDBJ databases">
        <title>Depth-based differentiation of microbial function through sediment-hosted aquifers and enrichment of novel symbionts in the deep terrestrial subsurface.</title>
        <authorList>
            <person name="Probst A.J."/>
            <person name="Ladd B."/>
            <person name="Jarett J.K."/>
            <person name="Geller-Mcgrath D.E."/>
            <person name="Sieber C.M."/>
            <person name="Emerson J.B."/>
            <person name="Anantharaman K."/>
            <person name="Thomas B.C."/>
            <person name="Malmstrom R."/>
            <person name="Stieglmeier M."/>
            <person name="Klingl A."/>
            <person name="Woyke T."/>
            <person name="Ryan C.M."/>
            <person name="Banfield J.F."/>
        </authorList>
    </citation>
    <scope>NUCLEOTIDE SEQUENCE [LARGE SCALE GENOMIC DNA]</scope>
    <source>
        <strain evidence="12">CG10_big_fil_rev_8_21_14_0_10_42_12</strain>
    </source>
</reference>
<keyword evidence="4 9" id="KW-0812">Transmembrane</keyword>
<evidence type="ECO:0000256" key="10">
    <source>
        <dbReference type="SAM" id="Phobius"/>
    </source>
</evidence>
<evidence type="ECO:0000313" key="13">
    <source>
        <dbReference type="Proteomes" id="UP000231333"/>
    </source>
</evidence>
<feature type="domain" description="Membrane insertase YidC/Oxa/ALB C-terminal" evidence="11">
    <location>
        <begin position="29"/>
        <end position="232"/>
    </location>
</feature>
<protein>
    <recommendedName>
        <fullName evidence="11">Membrane insertase YidC/Oxa/ALB C-terminal domain-containing protein</fullName>
    </recommendedName>
</protein>
<comment type="similarity">
    <text evidence="9">Belongs to the OXA1/ALB3/YidC family.</text>
</comment>
<name>A0A2H0QTL9_9BACT</name>
<dbReference type="NCBIfam" id="TIGR03592">
    <property type="entry name" value="yidC_oxa1_cterm"/>
    <property type="match status" value="1"/>
</dbReference>
<keyword evidence="6 10" id="KW-1133">Transmembrane helix</keyword>
<evidence type="ECO:0000256" key="9">
    <source>
        <dbReference type="RuleBase" id="RU003945"/>
    </source>
</evidence>
<comment type="subcellular location">
    <subcellularLocation>
        <location evidence="1">Cell membrane</location>
        <topology evidence="1">Multi-pass membrane protein</topology>
    </subcellularLocation>
    <subcellularLocation>
        <location evidence="9">Membrane</location>
        <topology evidence="9">Multi-pass membrane protein</topology>
    </subcellularLocation>
</comment>
<evidence type="ECO:0000256" key="3">
    <source>
        <dbReference type="ARBA" id="ARBA00022475"/>
    </source>
</evidence>
<keyword evidence="8" id="KW-0143">Chaperone</keyword>
<evidence type="ECO:0000256" key="1">
    <source>
        <dbReference type="ARBA" id="ARBA00004651"/>
    </source>
</evidence>
<dbReference type="GO" id="GO:0005886">
    <property type="term" value="C:plasma membrane"/>
    <property type="evidence" value="ECO:0007669"/>
    <property type="project" value="UniProtKB-SubCell"/>
</dbReference>
<keyword evidence="7 10" id="KW-0472">Membrane</keyword>
<dbReference type="GO" id="GO:0032977">
    <property type="term" value="F:membrane insertase activity"/>
    <property type="evidence" value="ECO:0007669"/>
    <property type="project" value="InterPro"/>
</dbReference>
<dbReference type="InterPro" id="IPR001708">
    <property type="entry name" value="YidC/ALB3/OXA1/COX18"/>
</dbReference>
<dbReference type="AlphaFoldDB" id="A0A2H0QTL9"/>
<dbReference type="PANTHER" id="PTHR12428">
    <property type="entry name" value="OXA1"/>
    <property type="match status" value="1"/>
</dbReference>
<feature type="transmembrane region" description="Helical" evidence="10">
    <location>
        <begin position="28"/>
        <end position="48"/>
    </location>
</feature>
<feature type="transmembrane region" description="Helical" evidence="10">
    <location>
        <begin position="152"/>
        <end position="169"/>
    </location>
</feature>
<dbReference type="GO" id="GO:0015031">
    <property type="term" value="P:protein transport"/>
    <property type="evidence" value="ECO:0007669"/>
    <property type="project" value="UniProtKB-KW"/>
</dbReference>
<organism evidence="12 13">
    <name type="scientific">Candidatus Zambryskibacteria bacterium CG10_big_fil_rev_8_21_14_0_10_42_12</name>
    <dbReference type="NCBI Taxonomy" id="1975115"/>
    <lineage>
        <taxon>Bacteria</taxon>
        <taxon>Candidatus Zambryskiibacteriota</taxon>
    </lineage>
</organism>
<dbReference type="InterPro" id="IPR028055">
    <property type="entry name" value="YidC/Oxa/ALB_C"/>
</dbReference>
<dbReference type="EMBL" id="PCXL01000026">
    <property type="protein sequence ID" value="PIR37266.1"/>
    <property type="molecule type" value="Genomic_DNA"/>
</dbReference>
<feature type="transmembrane region" description="Helical" evidence="10">
    <location>
        <begin position="195"/>
        <end position="217"/>
    </location>
</feature>
<proteinExistence type="inferred from homology"/>
<evidence type="ECO:0000256" key="7">
    <source>
        <dbReference type="ARBA" id="ARBA00023136"/>
    </source>
</evidence>
<evidence type="ECO:0000256" key="8">
    <source>
        <dbReference type="ARBA" id="ARBA00023186"/>
    </source>
</evidence>
<dbReference type="GO" id="GO:0051205">
    <property type="term" value="P:protein insertion into membrane"/>
    <property type="evidence" value="ECO:0007669"/>
    <property type="project" value="TreeGrafter"/>
</dbReference>
<comment type="caution">
    <text evidence="12">The sequence shown here is derived from an EMBL/GenBank/DDBJ whole genome shotgun (WGS) entry which is preliminary data.</text>
</comment>
<evidence type="ECO:0000259" key="11">
    <source>
        <dbReference type="Pfam" id="PF02096"/>
    </source>
</evidence>
<dbReference type="InterPro" id="IPR047196">
    <property type="entry name" value="YidC_ALB_C"/>
</dbReference>
<dbReference type="CDD" id="cd20070">
    <property type="entry name" value="5TM_YidC_Alb3"/>
    <property type="match status" value="1"/>
</dbReference>
<keyword evidence="3" id="KW-1003">Cell membrane</keyword>
<feature type="transmembrane region" description="Helical" evidence="10">
    <location>
        <begin position="91"/>
        <end position="114"/>
    </location>
</feature>
<dbReference type="PANTHER" id="PTHR12428:SF65">
    <property type="entry name" value="CYTOCHROME C OXIDASE ASSEMBLY PROTEIN COX18, MITOCHONDRIAL"/>
    <property type="match status" value="1"/>
</dbReference>
<evidence type="ECO:0000256" key="5">
    <source>
        <dbReference type="ARBA" id="ARBA00022927"/>
    </source>
</evidence>
<sequence length="242" mass="27311">MGLLKAIFYTPLYNGLVGLIDLLPWLDIGFIIILFTLIIKAILFPLSYKAAKTQMLTKLHEDELNKIRADKNTPLEEQAKKILDFYRKYDINPFVGIIVVLIQIPIIFALYYMIARSGLPAIDTSLLYSFIGVPEAVKVSFLGIADVTGKSIILALLAAITTYIQARMMQPTVDLNFTGSFKDDLPKTMALQMRYVFPVIVFFISYSISGVIALYWATSNIVAISQDWYIKRKLKHGQEGNN</sequence>
<evidence type="ECO:0000256" key="4">
    <source>
        <dbReference type="ARBA" id="ARBA00022692"/>
    </source>
</evidence>